<dbReference type="Proteomes" id="UP000036987">
    <property type="component" value="Unassembled WGS sequence"/>
</dbReference>
<keyword evidence="3" id="KW-0378">Hydrolase</keyword>
<name>A0A0K9PIF4_ZOSMR</name>
<protein>
    <submittedName>
        <fullName evidence="8">Pyridoxal phosphate phosphatase PHOSPHO2</fullName>
    </submittedName>
</protein>
<evidence type="ECO:0000256" key="7">
    <source>
        <dbReference type="PIRSR" id="PIRSR031051-3"/>
    </source>
</evidence>
<dbReference type="InterPro" id="IPR016965">
    <property type="entry name" value="Pase_PHOSPHO-typ"/>
</dbReference>
<evidence type="ECO:0000313" key="9">
    <source>
        <dbReference type="Proteomes" id="UP000036987"/>
    </source>
</evidence>
<feature type="binding site" evidence="7">
    <location>
        <position position="12"/>
    </location>
    <ligand>
        <name>Mg(2+)</name>
        <dbReference type="ChEBI" id="CHEBI:18420"/>
    </ligand>
</feature>
<reference evidence="9" key="1">
    <citation type="journal article" date="2016" name="Nature">
        <title>The genome of the seagrass Zostera marina reveals angiosperm adaptation to the sea.</title>
        <authorList>
            <person name="Olsen J.L."/>
            <person name="Rouze P."/>
            <person name="Verhelst B."/>
            <person name="Lin Y.-C."/>
            <person name="Bayer T."/>
            <person name="Collen J."/>
            <person name="Dattolo E."/>
            <person name="De Paoli E."/>
            <person name="Dittami S."/>
            <person name="Maumus F."/>
            <person name="Michel G."/>
            <person name="Kersting A."/>
            <person name="Lauritano C."/>
            <person name="Lohaus R."/>
            <person name="Toepel M."/>
            <person name="Tonon T."/>
            <person name="Vanneste K."/>
            <person name="Amirebrahimi M."/>
            <person name="Brakel J."/>
            <person name="Bostroem C."/>
            <person name="Chovatia M."/>
            <person name="Grimwood J."/>
            <person name="Jenkins J.W."/>
            <person name="Jueterbock A."/>
            <person name="Mraz A."/>
            <person name="Stam W.T."/>
            <person name="Tice H."/>
            <person name="Bornberg-Bauer E."/>
            <person name="Green P.J."/>
            <person name="Pearson G.A."/>
            <person name="Procaccini G."/>
            <person name="Duarte C.M."/>
            <person name="Schmutz J."/>
            <person name="Reusch T.B.H."/>
            <person name="Van de Peer Y."/>
        </authorList>
    </citation>
    <scope>NUCLEOTIDE SEQUENCE [LARGE SCALE GENOMIC DNA]</scope>
    <source>
        <strain evidence="9">cv. Finnish</strain>
    </source>
</reference>
<comment type="caution">
    <text evidence="8">The sequence shown here is derived from an EMBL/GenBank/DDBJ whole genome shotgun (WGS) entry which is preliminary data.</text>
</comment>
<evidence type="ECO:0000256" key="5">
    <source>
        <dbReference type="PIRSR" id="PIRSR031051-1"/>
    </source>
</evidence>
<dbReference type="PIRSF" id="PIRSF031051">
    <property type="entry name" value="PyrdxlP_Pase_PHOSPHO2"/>
    <property type="match status" value="1"/>
</dbReference>
<evidence type="ECO:0000256" key="1">
    <source>
        <dbReference type="ARBA" id="ARBA00001946"/>
    </source>
</evidence>
<keyword evidence="4 7" id="KW-0460">Magnesium</keyword>
<dbReference type="Pfam" id="PF06888">
    <property type="entry name" value="Put_Phosphatase"/>
    <property type="match status" value="1"/>
</dbReference>
<evidence type="ECO:0000256" key="6">
    <source>
        <dbReference type="PIRSR" id="PIRSR031051-2"/>
    </source>
</evidence>
<comment type="cofactor">
    <cofactor evidence="1 7">
        <name>Mg(2+)</name>
        <dbReference type="ChEBI" id="CHEBI:18420"/>
    </cofactor>
</comment>
<dbReference type="InterPro" id="IPR006384">
    <property type="entry name" value="HAD_hydro_PyrdxlP_Pase-like"/>
</dbReference>
<dbReference type="NCBIfam" id="TIGR01488">
    <property type="entry name" value="HAD-SF-IB"/>
    <property type="match status" value="1"/>
</dbReference>
<accession>A0A0K9PIF4</accession>
<dbReference type="Gene3D" id="3.40.50.1000">
    <property type="entry name" value="HAD superfamily/HAD-like"/>
    <property type="match status" value="1"/>
</dbReference>
<keyword evidence="9" id="KW-1185">Reference proteome</keyword>
<dbReference type="GO" id="GO:0016791">
    <property type="term" value="F:phosphatase activity"/>
    <property type="evidence" value="ECO:0000318"/>
    <property type="project" value="GO_Central"/>
</dbReference>
<organism evidence="8 9">
    <name type="scientific">Zostera marina</name>
    <name type="common">Eelgrass</name>
    <dbReference type="NCBI Taxonomy" id="29655"/>
    <lineage>
        <taxon>Eukaryota</taxon>
        <taxon>Viridiplantae</taxon>
        <taxon>Streptophyta</taxon>
        <taxon>Embryophyta</taxon>
        <taxon>Tracheophyta</taxon>
        <taxon>Spermatophyta</taxon>
        <taxon>Magnoliopsida</taxon>
        <taxon>Liliopsida</taxon>
        <taxon>Zosteraceae</taxon>
        <taxon>Zostera</taxon>
    </lineage>
</organism>
<dbReference type="SUPFAM" id="SSF56784">
    <property type="entry name" value="HAD-like"/>
    <property type="match status" value="1"/>
</dbReference>
<proteinExistence type="predicted"/>
<dbReference type="EMBL" id="LFYR01000814">
    <property type="protein sequence ID" value="KMZ68716.1"/>
    <property type="molecule type" value="Genomic_DNA"/>
</dbReference>
<keyword evidence="2 7" id="KW-0479">Metal-binding</keyword>
<evidence type="ECO:0000256" key="2">
    <source>
        <dbReference type="ARBA" id="ARBA00022723"/>
    </source>
</evidence>
<evidence type="ECO:0000313" key="8">
    <source>
        <dbReference type="EMBL" id="KMZ68716.1"/>
    </source>
</evidence>
<feature type="binding site" evidence="7">
    <location>
        <position position="10"/>
    </location>
    <ligand>
        <name>Mg(2+)</name>
        <dbReference type="ChEBI" id="CHEBI:18420"/>
    </ligand>
</feature>
<feature type="binding site" evidence="7">
    <location>
        <position position="178"/>
    </location>
    <ligand>
        <name>Mg(2+)</name>
        <dbReference type="ChEBI" id="CHEBI:18420"/>
    </ligand>
</feature>
<feature type="active site" description="Nucleophile" evidence="5">
    <location>
        <position position="10"/>
    </location>
</feature>
<feature type="active site" description="Proton donor" evidence="5">
    <location>
        <position position="12"/>
    </location>
</feature>
<dbReference type="OrthoDB" id="10267182at2759"/>
<gene>
    <name evidence="8" type="ORF">ZOSMA_230G00380</name>
</gene>
<dbReference type="OMA" id="FHSHECQ"/>
<feature type="binding site" evidence="6">
    <location>
        <position position="96"/>
    </location>
    <ligand>
        <name>substrate</name>
    </ligand>
</feature>
<dbReference type="PANTHER" id="PTHR20889">
    <property type="entry name" value="PHOSPHATASE, ORPHAN 1, 2"/>
    <property type="match status" value="1"/>
</dbReference>
<dbReference type="InterPro" id="IPR036412">
    <property type="entry name" value="HAD-like_sf"/>
</dbReference>
<dbReference type="PANTHER" id="PTHR20889:SF12">
    <property type="entry name" value="LP01149P"/>
    <property type="match status" value="1"/>
</dbReference>
<sequence>MAAGLLIVFDFDETIIDCDSDNHVVDSFGLTEKFDHFLLTQPWNSAIDNMMTEIHKQGISVQQIADALKTAPLDPHVAAAIKSAHSLGCELKIVSDANTFYIKTILEHHGLAKYFSEINTNPSFIDEDEKLRILPFHNFRVSSHGCNLCPPNMCKSVIVKRIKDKAMKENKRIIYLGDGKGDYCPSLQLSKMDYLMPRKNYPLWDLLCNSTPLSVKAEIHDWSSGEDQERLLLQLIHRFLNPIKPTQARYDDGNERNLILNSSIIKETKITIM</sequence>
<feature type="binding site" evidence="6">
    <location>
        <position position="21"/>
    </location>
    <ligand>
        <name>substrate</name>
    </ligand>
</feature>
<dbReference type="AlphaFoldDB" id="A0A0K9PIF4"/>
<evidence type="ECO:0000256" key="4">
    <source>
        <dbReference type="ARBA" id="ARBA00022842"/>
    </source>
</evidence>
<dbReference type="InterPro" id="IPR023214">
    <property type="entry name" value="HAD_sf"/>
</dbReference>
<dbReference type="NCBIfam" id="TIGR01489">
    <property type="entry name" value="DKMTPPase-SF"/>
    <property type="match status" value="1"/>
</dbReference>
<dbReference type="STRING" id="29655.A0A0K9PIF4"/>
<dbReference type="GO" id="GO:0046872">
    <property type="term" value="F:metal ion binding"/>
    <property type="evidence" value="ECO:0007669"/>
    <property type="project" value="UniProtKB-KW"/>
</dbReference>
<evidence type="ECO:0000256" key="3">
    <source>
        <dbReference type="ARBA" id="ARBA00022801"/>
    </source>
</evidence>